<dbReference type="InterPro" id="IPR013324">
    <property type="entry name" value="RNA_pol_sigma_r3/r4-like"/>
</dbReference>
<keyword evidence="4" id="KW-0238">DNA-binding</keyword>
<evidence type="ECO:0000259" key="8">
    <source>
        <dbReference type="Pfam" id="PF08281"/>
    </source>
</evidence>
<dbReference type="PANTHER" id="PTHR43133:SF50">
    <property type="entry name" value="ECF RNA POLYMERASE SIGMA FACTOR SIGM"/>
    <property type="match status" value="1"/>
</dbReference>
<evidence type="ECO:0000259" key="7">
    <source>
        <dbReference type="Pfam" id="PF04542"/>
    </source>
</evidence>
<dbReference type="InterPro" id="IPR013249">
    <property type="entry name" value="RNA_pol_sigma70_r4_t2"/>
</dbReference>
<name>A0A1H7QIX0_9ACTN</name>
<dbReference type="EMBL" id="FOBF01000005">
    <property type="protein sequence ID" value="SEL47535.1"/>
    <property type="molecule type" value="Genomic_DNA"/>
</dbReference>
<dbReference type="GO" id="GO:0016987">
    <property type="term" value="F:sigma factor activity"/>
    <property type="evidence" value="ECO:0007669"/>
    <property type="project" value="UniProtKB-KW"/>
</dbReference>
<dbReference type="Pfam" id="PF04542">
    <property type="entry name" value="Sigma70_r2"/>
    <property type="match status" value="1"/>
</dbReference>
<dbReference type="InterPro" id="IPR014325">
    <property type="entry name" value="RNA_pol_sigma-E_actinobac"/>
</dbReference>
<proteinExistence type="inferred from homology"/>
<evidence type="ECO:0000256" key="4">
    <source>
        <dbReference type="ARBA" id="ARBA00023125"/>
    </source>
</evidence>
<dbReference type="CDD" id="cd06171">
    <property type="entry name" value="Sigma70_r4"/>
    <property type="match status" value="1"/>
</dbReference>
<organism evidence="9 10">
    <name type="scientific">Nonomuraea pusilla</name>
    <dbReference type="NCBI Taxonomy" id="46177"/>
    <lineage>
        <taxon>Bacteria</taxon>
        <taxon>Bacillati</taxon>
        <taxon>Actinomycetota</taxon>
        <taxon>Actinomycetes</taxon>
        <taxon>Streptosporangiales</taxon>
        <taxon>Streptosporangiaceae</taxon>
        <taxon>Nonomuraea</taxon>
    </lineage>
</organism>
<dbReference type="InterPro" id="IPR014284">
    <property type="entry name" value="RNA_pol_sigma-70_dom"/>
</dbReference>
<keyword evidence="5" id="KW-0804">Transcription</keyword>
<dbReference type="NCBIfam" id="TIGR02983">
    <property type="entry name" value="SigE-fam_strep"/>
    <property type="match status" value="1"/>
</dbReference>
<dbReference type="AlphaFoldDB" id="A0A1H7QIX0"/>
<feature type="domain" description="RNA polymerase sigma-70 region 2" evidence="7">
    <location>
        <begin position="13"/>
        <end position="77"/>
    </location>
</feature>
<feature type="domain" description="RNA polymerase sigma factor 70 region 4 type 2" evidence="8">
    <location>
        <begin position="99"/>
        <end position="151"/>
    </location>
</feature>
<dbReference type="NCBIfam" id="TIGR02937">
    <property type="entry name" value="sigma70-ECF"/>
    <property type="match status" value="1"/>
</dbReference>
<dbReference type="InterPro" id="IPR036388">
    <property type="entry name" value="WH-like_DNA-bd_sf"/>
</dbReference>
<dbReference type="RefSeq" id="WP_091100395.1">
    <property type="nucleotide sequence ID" value="NZ_FOBF01000005.1"/>
</dbReference>
<dbReference type="STRING" id="46177.SAMN05660976_02556"/>
<dbReference type="SUPFAM" id="SSF88659">
    <property type="entry name" value="Sigma3 and sigma4 domains of RNA polymerase sigma factors"/>
    <property type="match status" value="1"/>
</dbReference>
<sequence>MEDDSRFAEFVAERANALMRYGYALSGNPHDAADLTQEALIRLHHAWARVRSKEDPERYAKVIMARLHISRWRLRRREHLSWALPEVPLHDTLPSDGDQDLWHALAGLPRKQRAVLVLRFYEQLADAEIADLLKISQGTVRSHASLGLARLRSEMAARRASPAKARPTPAGHDRMTRPQARTASAERNVP</sequence>
<dbReference type="Proteomes" id="UP000198953">
    <property type="component" value="Unassembled WGS sequence"/>
</dbReference>
<keyword evidence="2" id="KW-0805">Transcription regulation</keyword>
<keyword evidence="3" id="KW-0731">Sigma factor</keyword>
<dbReference type="GO" id="GO:0006352">
    <property type="term" value="P:DNA-templated transcription initiation"/>
    <property type="evidence" value="ECO:0007669"/>
    <property type="project" value="InterPro"/>
</dbReference>
<feature type="region of interest" description="Disordered" evidence="6">
    <location>
        <begin position="157"/>
        <end position="190"/>
    </location>
</feature>
<evidence type="ECO:0000256" key="3">
    <source>
        <dbReference type="ARBA" id="ARBA00023082"/>
    </source>
</evidence>
<dbReference type="InterPro" id="IPR039425">
    <property type="entry name" value="RNA_pol_sigma-70-like"/>
</dbReference>
<gene>
    <name evidence="9" type="ORF">SAMN05660976_02556</name>
</gene>
<dbReference type="Gene3D" id="1.10.1740.10">
    <property type="match status" value="1"/>
</dbReference>
<evidence type="ECO:0000256" key="2">
    <source>
        <dbReference type="ARBA" id="ARBA00023015"/>
    </source>
</evidence>
<accession>A0A1H7QIX0</accession>
<dbReference type="SUPFAM" id="SSF88946">
    <property type="entry name" value="Sigma2 domain of RNA polymerase sigma factors"/>
    <property type="match status" value="1"/>
</dbReference>
<keyword evidence="10" id="KW-1185">Reference proteome</keyword>
<dbReference type="GO" id="GO:0003677">
    <property type="term" value="F:DNA binding"/>
    <property type="evidence" value="ECO:0007669"/>
    <property type="project" value="UniProtKB-KW"/>
</dbReference>
<dbReference type="InterPro" id="IPR007627">
    <property type="entry name" value="RNA_pol_sigma70_r2"/>
</dbReference>
<dbReference type="Gene3D" id="1.10.10.10">
    <property type="entry name" value="Winged helix-like DNA-binding domain superfamily/Winged helix DNA-binding domain"/>
    <property type="match status" value="1"/>
</dbReference>
<dbReference type="OrthoDB" id="2046835at2"/>
<comment type="similarity">
    <text evidence="1">Belongs to the sigma-70 factor family. ECF subfamily.</text>
</comment>
<protein>
    <submittedName>
        <fullName evidence="9">RNA polymerase sigma-70 factor, sigma-E family</fullName>
    </submittedName>
</protein>
<evidence type="ECO:0000313" key="9">
    <source>
        <dbReference type="EMBL" id="SEL47535.1"/>
    </source>
</evidence>
<dbReference type="InterPro" id="IPR013325">
    <property type="entry name" value="RNA_pol_sigma_r2"/>
</dbReference>
<evidence type="ECO:0000313" key="10">
    <source>
        <dbReference type="Proteomes" id="UP000198953"/>
    </source>
</evidence>
<dbReference type="PANTHER" id="PTHR43133">
    <property type="entry name" value="RNA POLYMERASE ECF-TYPE SIGMA FACTO"/>
    <property type="match status" value="1"/>
</dbReference>
<feature type="compositionally biased region" description="Low complexity" evidence="6">
    <location>
        <begin position="158"/>
        <end position="170"/>
    </location>
</feature>
<evidence type="ECO:0000256" key="6">
    <source>
        <dbReference type="SAM" id="MobiDB-lite"/>
    </source>
</evidence>
<reference evidence="9 10" key="1">
    <citation type="submission" date="2016-10" db="EMBL/GenBank/DDBJ databases">
        <authorList>
            <person name="de Groot N.N."/>
        </authorList>
    </citation>
    <scope>NUCLEOTIDE SEQUENCE [LARGE SCALE GENOMIC DNA]</scope>
    <source>
        <strain evidence="9 10">DSM 43357</strain>
    </source>
</reference>
<evidence type="ECO:0000256" key="1">
    <source>
        <dbReference type="ARBA" id="ARBA00010641"/>
    </source>
</evidence>
<evidence type="ECO:0000256" key="5">
    <source>
        <dbReference type="ARBA" id="ARBA00023163"/>
    </source>
</evidence>
<dbReference type="Pfam" id="PF08281">
    <property type="entry name" value="Sigma70_r4_2"/>
    <property type="match status" value="1"/>
</dbReference>